<evidence type="ECO:0000313" key="3">
    <source>
        <dbReference type="Proteomes" id="UP000281406"/>
    </source>
</evidence>
<accession>A0A3N0Y556</accession>
<feature type="compositionally biased region" description="Basic and acidic residues" evidence="1">
    <location>
        <begin position="110"/>
        <end position="125"/>
    </location>
</feature>
<dbReference type="EMBL" id="RJVU01052005">
    <property type="protein sequence ID" value="ROL41234.1"/>
    <property type="molecule type" value="Genomic_DNA"/>
</dbReference>
<organism evidence="2 3">
    <name type="scientific">Anabarilius grahami</name>
    <name type="common">Kanglang fish</name>
    <name type="synonym">Barilius grahami</name>
    <dbReference type="NCBI Taxonomy" id="495550"/>
    <lineage>
        <taxon>Eukaryota</taxon>
        <taxon>Metazoa</taxon>
        <taxon>Chordata</taxon>
        <taxon>Craniata</taxon>
        <taxon>Vertebrata</taxon>
        <taxon>Euteleostomi</taxon>
        <taxon>Actinopterygii</taxon>
        <taxon>Neopterygii</taxon>
        <taxon>Teleostei</taxon>
        <taxon>Ostariophysi</taxon>
        <taxon>Cypriniformes</taxon>
        <taxon>Xenocyprididae</taxon>
        <taxon>Xenocypridinae</taxon>
        <taxon>Xenocypridinae incertae sedis</taxon>
        <taxon>Anabarilius</taxon>
    </lineage>
</organism>
<gene>
    <name evidence="2" type="ORF">DPX16_10386</name>
</gene>
<comment type="caution">
    <text evidence="2">The sequence shown here is derived from an EMBL/GenBank/DDBJ whole genome shotgun (WGS) entry which is preliminary data.</text>
</comment>
<sequence>MRIVSNGVHYIVQTGVDTDGETQEEDTTFRMKLDVSECQDCGDVKDESFSIMNGALDEKISSEQGLLWLASLSARVPGVTKRASEMEQGPEGIPCQRQVGREYGYPRVAGSERGEEGRHDMTSAR</sequence>
<reference evidence="2 3" key="1">
    <citation type="submission" date="2018-10" db="EMBL/GenBank/DDBJ databases">
        <title>Genome assembly for a Yunnan-Guizhou Plateau 3E fish, Anabarilius grahami (Regan), and its evolutionary and genetic applications.</title>
        <authorList>
            <person name="Jiang W."/>
        </authorList>
    </citation>
    <scope>NUCLEOTIDE SEQUENCE [LARGE SCALE GENOMIC DNA]</scope>
    <source>
        <strain evidence="2">AG-KIZ</strain>
        <tissue evidence="2">Muscle</tissue>
    </source>
</reference>
<evidence type="ECO:0000256" key="1">
    <source>
        <dbReference type="SAM" id="MobiDB-lite"/>
    </source>
</evidence>
<protein>
    <submittedName>
        <fullName evidence="2">Uncharacterized protein</fullName>
    </submittedName>
</protein>
<name>A0A3N0Y556_ANAGA</name>
<feature type="region of interest" description="Disordered" evidence="1">
    <location>
        <begin position="81"/>
        <end position="125"/>
    </location>
</feature>
<dbReference type="Proteomes" id="UP000281406">
    <property type="component" value="Unassembled WGS sequence"/>
</dbReference>
<dbReference type="AlphaFoldDB" id="A0A3N0Y556"/>
<proteinExistence type="predicted"/>
<evidence type="ECO:0000313" key="2">
    <source>
        <dbReference type="EMBL" id="ROL41234.1"/>
    </source>
</evidence>
<keyword evidence="3" id="KW-1185">Reference proteome</keyword>